<accession>A0ABW2REH4</accession>
<gene>
    <name evidence="1" type="ORF">ACFQNJ_18520</name>
</gene>
<keyword evidence="2" id="KW-1185">Reference proteome</keyword>
<evidence type="ECO:0000313" key="2">
    <source>
        <dbReference type="Proteomes" id="UP001596495"/>
    </source>
</evidence>
<organism evidence="1 2">
    <name type="scientific">Hydrogenophaga bisanensis</name>
    <dbReference type="NCBI Taxonomy" id="439611"/>
    <lineage>
        <taxon>Bacteria</taxon>
        <taxon>Pseudomonadati</taxon>
        <taxon>Pseudomonadota</taxon>
        <taxon>Betaproteobacteria</taxon>
        <taxon>Burkholderiales</taxon>
        <taxon>Comamonadaceae</taxon>
        <taxon>Hydrogenophaga</taxon>
    </lineage>
</organism>
<sequence>MPRPLGSKNKSPQELRLEAQIKLKKIALAELELKKKALAEQRRASPTKGAK</sequence>
<name>A0ABW2REH4_9BURK</name>
<dbReference type="RefSeq" id="WP_382260189.1">
    <property type="nucleotide sequence ID" value="NZ_JBHTBX010000020.1"/>
</dbReference>
<comment type="caution">
    <text evidence="1">The sequence shown here is derived from an EMBL/GenBank/DDBJ whole genome shotgun (WGS) entry which is preliminary data.</text>
</comment>
<evidence type="ECO:0008006" key="3">
    <source>
        <dbReference type="Google" id="ProtNLM"/>
    </source>
</evidence>
<proteinExistence type="predicted"/>
<dbReference type="EMBL" id="JBHTBX010000020">
    <property type="protein sequence ID" value="MFC7436507.1"/>
    <property type="molecule type" value="Genomic_DNA"/>
</dbReference>
<protein>
    <recommendedName>
        <fullName evidence="3">Transposase</fullName>
    </recommendedName>
</protein>
<reference evidence="2" key="1">
    <citation type="journal article" date="2019" name="Int. J. Syst. Evol. Microbiol.">
        <title>The Global Catalogue of Microorganisms (GCM) 10K type strain sequencing project: providing services to taxonomists for standard genome sequencing and annotation.</title>
        <authorList>
            <consortium name="The Broad Institute Genomics Platform"/>
            <consortium name="The Broad Institute Genome Sequencing Center for Infectious Disease"/>
            <person name="Wu L."/>
            <person name="Ma J."/>
        </authorList>
    </citation>
    <scope>NUCLEOTIDE SEQUENCE [LARGE SCALE GENOMIC DNA]</scope>
    <source>
        <strain evidence="2">CCUG 54518</strain>
    </source>
</reference>
<dbReference type="Proteomes" id="UP001596495">
    <property type="component" value="Unassembled WGS sequence"/>
</dbReference>
<evidence type="ECO:0000313" key="1">
    <source>
        <dbReference type="EMBL" id="MFC7436507.1"/>
    </source>
</evidence>